<keyword evidence="4" id="KW-0238">DNA-binding</keyword>
<comment type="similarity">
    <text evidence="2">Belongs to the bZIP family. NFIL3 subfamily.</text>
</comment>
<keyword evidence="3" id="KW-0805">Transcription regulation</keyword>
<evidence type="ECO:0000256" key="3">
    <source>
        <dbReference type="ARBA" id="ARBA00023015"/>
    </source>
</evidence>
<feature type="region of interest" description="Disordered" evidence="7">
    <location>
        <begin position="68"/>
        <end position="87"/>
    </location>
</feature>
<name>A0A6A4VLJ6_AMPAM</name>
<gene>
    <name evidence="9" type="primary">HLF</name>
    <name evidence="9" type="ORF">FJT64_011526</name>
</gene>
<dbReference type="Proteomes" id="UP000440578">
    <property type="component" value="Unassembled WGS sequence"/>
</dbReference>
<dbReference type="GO" id="GO:0005634">
    <property type="term" value="C:nucleus"/>
    <property type="evidence" value="ECO:0007669"/>
    <property type="project" value="UniProtKB-SubCell"/>
</dbReference>
<dbReference type="EMBL" id="VIIS01001968">
    <property type="protein sequence ID" value="KAF0290221.1"/>
    <property type="molecule type" value="Genomic_DNA"/>
</dbReference>
<organism evidence="9 10">
    <name type="scientific">Amphibalanus amphitrite</name>
    <name type="common">Striped barnacle</name>
    <name type="synonym">Balanus amphitrite</name>
    <dbReference type="NCBI Taxonomy" id="1232801"/>
    <lineage>
        <taxon>Eukaryota</taxon>
        <taxon>Metazoa</taxon>
        <taxon>Ecdysozoa</taxon>
        <taxon>Arthropoda</taxon>
        <taxon>Crustacea</taxon>
        <taxon>Multicrustacea</taxon>
        <taxon>Cirripedia</taxon>
        <taxon>Thoracica</taxon>
        <taxon>Thoracicalcarea</taxon>
        <taxon>Balanomorpha</taxon>
        <taxon>Balanoidea</taxon>
        <taxon>Balanidae</taxon>
        <taxon>Amphibalaninae</taxon>
        <taxon>Amphibalanus</taxon>
    </lineage>
</organism>
<dbReference type="PANTHER" id="PTHR11988:SF55">
    <property type="entry name" value="BZIP DOMAIN-CONTAINING PROTEIN"/>
    <property type="match status" value="1"/>
</dbReference>
<dbReference type="GO" id="GO:0000981">
    <property type="term" value="F:DNA-binding transcription factor activity, RNA polymerase II-specific"/>
    <property type="evidence" value="ECO:0007669"/>
    <property type="project" value="TreeGrafter"/>
</dbReference>
<dbReference type="InterPro" id="IPR046347">
    <property type="entry name" value="bZIP_sf"/>
</dbReference>
<dbReference type="AlphaFoldDB" id="A0A6A4VLJ6"/>
<dbReference type="GO" id="GO:0000978">
    <property type="term" value="F:RNA polymerase II cis-regulatory region sequence-specific DNA binding"/>
    <property type="evidence" value="ECO:0007669"/>
    <property type="project" value="TreeGrafter"/>
</dbReference>
<comment type="caution">
    <text evidence="9">The sequence shown here is derived from an EMBL/GenBank/DDBJ whole genome shotgun (WGS) entry which is preliminary data.</text>
</comment>
<dbReference type="Pfam" id="PF07716">
    <property type="entry name" value="bZIP_2"/>
    <property type="match status" value="1"/>
</dbReference>
<feature type="compositionally biased region" description="Basic and acidic residues" evidence="7">
    <location>
        <begin position="78"/>
        <end position="87"/>
    </location>
</feature>
<dbReference type="SUPFAM" id="SSF57959">
    <property type="entry name" value="Leucine zipper domain"/>
    <property type="match status" value="1"/>
</dbReference>
<evidence type="ECO:0000256" key="5">
    <source>
        <dbReference type="ARBA" id="ARBA00023163"/>
    </source>
</evidence>
<protein>
    <submittedName>
        <fullName evidence="9">Hepatic leukemia factor</fullName>
    </submittedName>
</protein>
<evidence type="ECO:0000256" key="6">
    <source>
        <dbReference type="ARBA" id="ARBA00023242"/>
    </source>
</evidence>
<dbReference type="InterPro" id="IPR004827">
    <property type="entry name" value="bZIP"/>
</dbReference>
<reference evidence="9 10" key="1">
    <citation type="submission" date="2019-07" db="EMBL/GenBank/DDBJ databases">
        <title>Draft genome assembly of a fouling barnacle, Amphibalanus amphitrite (Darwin, 1854): The first reference genome for Thecostraca.</title>
        <authorList>
            <person name="Kim W."/>
        </authorList>
    </citation>
    <scope>NUCLEOTIDE SEQUENCE [LARGE SCALE GENOMIC DNA]</scope>
    <source>
        <strain evidence="9">SNU_AA5</strain>
        <tissue evidence="9">Soma without cirri and trophi</tissue>
    </source>
</reference>
<keyword evidence="10" id="KW-1185">Reference proteome</keyword>
<evidence type="ECO:0000259" key="8">
    <source>
        <dbReference type="PROSITE" id="PS50217"/>
    </source>
</evidence>
<dbReference type="Gene3D" id="1.20.5.170">
    <property type="match status" value="1"/>
</dbReference>
<evidence type="ECO:0000256" key="4">
    <source>
        <dbReference type="ARBA" id="ARBA00023125"/>
    </source>
</evidence>
<keyword evidence="5" id="KW-0804">Transcription</keyword>
<evidence type="ECO:0000256" key="7">
    <source>
        <dbReference type="SAM" id="MobiDB-lite"/>
    </source>
</evidence>
<evidence type="ECO:0000256" key="1">
    <source>
        <dbReference type="ARBA" id="ARBA00004123"/>
    </source>
</evidence>
<accession>A0A6A4VLJ6</accession>
<dbReference type="PROSITE" id="PS50217">
    <property type="entry name" value="BZIP"/>
    <property type="match status" value="1"/>
</dbReference>
<dbReference type="CDD" id="cd14695">
    <property type="entry name" value="bZIP_HLF"/>
    <property type="match status" value="1"/>
</dbReference>
<evidence type="ECO:0000313" key="9">
    <source>
        <dbReference type="EMBL" id="KAF0290221.1"/>
    </source>
</evidence>
<dbReference type="InterPro" id="IPR040223">
    <property type="entry name" value="PAR_bZIP"/>
</dbReference>
<dbReference type="PANTHER" id="PTHR11988">
    <property type="entry name" value="THYROTROPH EMBRYONIC FACTOR RELATED"/>
    <property type="match status" value="1"/>
</dbReference>
<keyword evidence="6" id="KW-0539">Nucleus</keyword>
<evidence type="ECO:0000256" key="2">
    <source>
        <dbReference type="ARBA" id="ARBA00006079"/>
    </source>
</evidence>
<dbReference type="SMART" id="SM00338">
    <property type="entry name" value="BRLZ"/>
    <property type="match status" value="1"/>
</dbReference>
<sequence>MSGEAEMSVAGTPVAPPSLAPLSLLPPGVVGLSSPLVARALQGAGARRPRGAKRAIPDALKDQKYFERRRRNNLAAKRSRDSRKAREDQINLRACWLDGENAVLRARVARLREEAFCLRRLLAARQAERLRLLSEAERPVPSGATPSTSE</sequence>
<evidence type="ECO:0000313" key="10">
    <source>
        <dbReference type="Proteomes" id="UP000440578"/>
    </source>
</evidence>
<comment type="subcellular location">
    <subcellularLocation>
        <location evidence="1">Nucleus</location>
    </subcellularLocation>
</comment>
<feature type="domain" description="BZIP" evidence="8">
    <location>
        <begin position="62"/>
        <end position="125"/>
    </location>
</feature>
<proteinExistence type="inferred from homology"/>
<dbReference type="FunFam" id="1.20.5.170:FF:000025">
    <property type="entry name" value="nuclear factor interleukin-3-regulated protein-like"/>
    <property type="match status" value="1"/>
</dbReference>